<dbReference type="InterPro" id="IPR019199">
    <property type="entry name" value="Virulence_VapD/CRISPR_Cas2"/>
</dbReference>
<keyword evidence="2 8" id="KW-0540">Nuclease</keyword>
<dbReference type="SUPFAM" id="SSF143430">
    <property type="entry name" value="TTP0101/SSO1404-like"/>
    <property type="match status" value="1"/>
</dbReference>
<evidence type="ECO:0000256" key="7">
    <source>
        <dbReference type="ARBA" id="ARBA00023118"/>
    </source>
</evidence>
<evidence type="ECO:0000313" key="9">
    <source>
        <dbReference type="EMBL" id="QDA31649.1"/>
    </source>
</evidence>
<dbReference type="GO" id="GO:0043571">
    <property type="term" value="P:maintenance of CRISPR repeat elements"/>
    <property type="evidence" value="ECO:0007669"/>
    <property type="project" value="UniProtKB-UniRule"/>
</dbReference>
<evidence type="ECO:0000256" key="2">
    <source>
        <dbReference type="ARBA" id="ARBA00022722"/>
    </source>
</evidence>
<evidence type="ECO:0000256" key="3">
    <source>
        <dbReference type="ARBA" id="ARBA00022723"/>
    </source>
</evidence>
<dbReference type="Gene3D" id="3.30.70.240">
    <property type="match status" value="1"/>
</dbReference>
<sequence length="88" mass="10520">MRYYIVVYDVNEKRVVKVHRVLRAYLQWRQRSVFEGYLSDDELAELIRKLDSIINESEDSVVFYSLPNDKIVRSFHIGAPPDRFENVL</sequence>
<comment type="cofactor">
    <cofactor evidence="1 8">
        <name>Mg(2+)</name>
        <dbReference type="ChEBI" id="CHEBI:18420"/>
    </cofactor>
</comment>
<dbReference type="CDD" id="cd09725">
    <property type="entry name" value="Cas2_I_II_III"/>
    <property type="match status" value="1"/>
</dbReference>
<evidence type="ECO:0000256" key="4">
    <source>
        <dbReference type="ARBA" id="ARBA00022759"/>
    </source>
</evidence>
<evidence type="ECO:0000256" key="8">
    <source>
        <dbReference type="HAMAP-Rule" id="MF_01471"/>
    </source>
</evidence>
<comment type="subunit">
    <text evidence="8">Homodimer, forms a heterotetramer with a Cas1 homodimer.</text>
</comment>
<dbReference type="GO" id="GO:0051607">
    <property type="term" value="P:defense response to virus"/>
    <property type="evidence" value="ECO:0007669"/>
    <property type="project" value="UniProtKB-UniRule"/>
</dbReference>
<keyword evidence="10" id="KW-1185">Reference proteome</keyword>
<gene>
    <name evidence="8 9" type="primary">cas2</name>
    <name evidence="9" type="ORF">FH039_08635</name>
</gene>
<organism evidence="9 10">
    <name type="scientific">Thermococcus indicus</name>
    <dbReference type="NCBI Taxonomy" id="2586643"/>
    <lineage>
        <taxon>Archaea</taxon>
        <taxon>Methanobacteriati</taxon>
        <taxon>Methanobacteriota</taxon>
        <taxon>Thermococci</taxon>
        <taxon>Thermococcales</taxon>
        <taxon>Thermococcaceae</taxon>
        <taxon>Thermococcus</taxon>
    </lineage>
</organism>
<accession>A0A4Y5SN85</accession>
<dbReference type="GO" id="GO:0004521">
    <property type="term" value="F:RNA endonuclease activity"/>
    <property type="evidence" value="ECO:0007669"/>
    <property type="project" value="InterPro"/>
</dbReference>
<dbReference type="RefSeq" id="WP_139680986.1">
    <property type="nucleotide sequence ID" value="NZ_CP040846.1"/>
</dbReference>
<dbReference type="EMBL" id="CP040846">
    <property type="protein sequence ID" value="QDA31649.1"/>
    <property type="molecule type" value="Genomic_DNA"/>
</dbReference>
<comment type="similarity">
    <text evidence="8">Belongs to the CRISPR-associated endoribonuclease Cas2 protein family.</text>
</comment>
<dbReference type="HAMAP" id="MF_01471">
    <property type="entry name" value="Cas2"/>
    <property type="match status" value="1"/>
</dbReference>
<dbReference type="OrthoDB" id="43236at2157"/>
<dbReference type="PANTHER" id="PTHR34405">
    <property type="entry name" value="CRISPR-ASSOCIATED ENDORIBONUCLEASE CAS2"/>
    <property type="match status" value="1"/>
</dbReference>
<dbReference type="Pfam" id="PF09827">
    <property type="entry name" value="CRISPR_Cas2"/>
    <property type="match status" value="1"/>
</dbReference>
<reference evidence="9 10" key="1">
    <citation type="submission" date="2019-06" db="EMBL/GenBank/DDBJ databases">
        <title>Thermococcus indicus sp. nov., a Fe(III)-reducing hyperthermophilic archaeon isolated from the Onnuri vent field of the Central Indian Ocean ridge.</title>
        <authorList>
            <person name="Lim J.K."/>
            <person name="Kim Y.J."/>
            <person name="Kwon K.K."/>
        </authorList>
    </citation>
    <scope>NUCLEOTIDE SEQUENCE [LARGE SCALE GENOMIC DNA]</scope>
    <source>
        <strain evidence="9 10">IOH1</strain>
    </source>
</reference>
<dbReference type="Proteomes" id="UP000306007">
    <property type="component" value="Chromosome"/>
</dbReference>
<dbReference type="InterPro" id="IPR021127">
    <property type="entry name" value="CRISPR_associated_Cas2"/>
</dbReference>
<dbReference type="AlphaFoldDB" id="A0A4Y5SN85"/>
<keyword evidence="6 8" id="KW-0460">Magnesium</keyword>
<dbReference type="KEGG" id="tic:FH039_08635"/>
<name>A0A4Y5SN85_9EURY</name>
<dbReference type="NCBIfam" id="TIGR01573">
    <property type="entry name" value="cas2"/>
    <property type="match status" value="1"/>
</dbReference>
<evidence type="ECO:0000256" key="6">
    <source>
        <dbReference type="ARBA" id="ARBA00022842"/>
    </source>
</evidence>
<dbReference type="GO" id="GO:0046872">
    <property type="term" value="F:metal ion binding"/>
    <property type="evidence" value="ECO:0007669"/>
    <property type="project" value="UniProtKB-UniRule"/>
</dbReference>
<keyword evidence="7 8" id="KW-0051">Antiviral defense</keyword>
<evidence type="ECO:0000256" key="1">
    <source>
        <dbReference type="ARBA" id="ARBA00001946"/>
    </source>
</evidence>
<evidence type="ECO:0000313" key="10">
    <source>
        <dbReference type="Proteomes" id="UP000306007"/>
    </source>
</evidence>
<dbReference type="GeneID" id="40475245"/>
<keyword evidence="5 8" id="KW-0378">Hydrolase</keyword>
<dbReference type="EC" id="3.1.-.-" evidence="8"/>
<keyword evidence="4 8" id="KW-0255">Endonuclease</keyword>
<dbReference type="GO" id="GO:0016787">
    <property type="term" value="F:hydrolase activity"/>
    <property type="evidence" value="ECO:0007669"/>
    <property type="project" value="UniProtKB-KW"/>
</dbReference>
<evidence type="ECO:0000256" key="5">
    <source>
        <dbReference type="ARBA" id="ARBA00022801"/>
    </source>
</evidence>
<protein>
    <recommendedName>
        <fullName evidence="8">CRISPR-associated endoribonuclease Cas2</fullName>
        <ecNumber evidence="8">3.1.-.-</ecNumber>
    </recommendedName>
</protein>
<comment type="function">
    <text evidence="8">CRISPR (clustered regularly interspaced short palindromic repeat), is an adaptive immune system that provides protection against mobile genetic elements (viruses, transposable elements and conjugative plasmids). CRISPR clusters contain sequences complementary to antecedent mobile elements and target invading nucleic acids. CRISPR clusters are transcribed and processed into CRISPR RNA (crRNA). Functions as a ssRNA-specific endoribonuclease. Involved in the integration of spacer DNA into the CRISPR cassette.</text>
</comment>
<keyword evidence="3 8" id="KW-0479">Metal-binding</keyword>
<proteinExistence type="inferred from homology"/>
<feature type="binding site" evidence="8">
    <location>
        <position position="9"/>
    </location>
    <ligand>
        <name>Mg(2+)</name>
        <dbReference type="ChEBI" id="CHEBI:18420"/>
        <note>catalytic</note>
    </ligand>
</feature>